<feature type="domain" description="FDX-ACB" evidence="13">
    <location>
        <begin position="55"/>
        <end position="148"/>
    </location>
</feature>
<dbReference type="Gene3D" id="3.30.930.10">
    <property type="entry name" value="Bira Bifunctional Protein, Domain 2"/>
    <property type="match status" value="1"/>
</dbReference>
<keyword evidence="12" id="KW-0030">Aminoacyl-tRNA synthetase</keyword>
<evidence type="ECO:0000256" key="4">
    <source>
        <dbReference type="ARBA" id="ARBA00022555"/>
    </source>
</evidence>
<dbReference type="Gene3D" id="3.30.70.380">
    <property type="entry name" value="Ferrodoxin-fold anticodon-binding domain"/>
    <property type="match status" value="1"/>
</dbReference>
<organism evidence="14">
    <name type="scientific">bioreactor metagenome</name>
    <dbReference type="NCBI Taxonomy" id="1076179"/>
    <lineage>
        <taxon>unclassified sequences</taxon>
        <taxon>metagenomes</taxon>
        <taxon>ecological metagenomes</taxon>
    </lineage>
</organism>
<dbReference type="PROSITE" id="PS51447">
    <property type="entry name" value="FDX_ACB"/>
    <property type="match status" value="1"/>
</dbReference>
<comment type="subcellular location">
    <subcellularLocation>
        <location evidence="2">Cytoplasm</location>
    </subcellularLocation>
</comment>
<dbReference type="GO" id="GO:0005524">
    <property type="term" value="F:ATP binding"/>
    <property type="evidence" value="ECO:0007669"/>
    <property type="project" value="UniProtKB-KW"/>
</dbReference>
<dbReference type="GO" id="GO:0005737">
    <property type="term" value="C:cytoplasm"/>
    <property type="evidence" value="ECO:0007669"/>
    <property type="project" value="UniProtKB-SubCell"/>
</dbReference>
<dbReference type="GO" id="GO:0000049">
    <property type="term" value="F:tRNA binding"/>
    <property type="evidence" value="ECO:0007669"/>
    <property type="project" value="UniProtKB-KW"/>
</dbReference>
<keyword evidence="4" id="KW-0820">tRNA-binding</keyword>
<dbReference type="Pfam" id="PF03147">
    <property type="entry name" value="FDX-ACB"/>
    <property type="match status" value="1"/>
</dbReference>
<keyword evidence="3" id="KW-0963">Cytoplasm</keyword>
<evidence type="ECO:0000256" key="5">
    <source>
        <dbReference type="ARBA" id="ARBA00022598"/>
    </source>
</evidence>
<dbReference type="EC" id="6.1.1.20" evidence="14"/>
<dbReference type="GO" id="GO:0046872">
    <property type="term" value="F:metal ion binding"/>
    <property type="evidence" value="ECO:0007669"/>
    <property type="project" value="UniProtKB-KW"/>
</dbReference>
<reference evidence="14" key="1">
    <citation type="submission" date="2019-08" db="EMBL/GenBank/DDBJ databases">
        <authorList>
            <person name="Kucharzyk K."/>
            <person name="Murdoch R.W."/>
            <person name="Higgins S."/>
            <person name="Loffler F."/>
        </authorList>
    </citation>
    <scope>NUCLEOTIDE SEQUENCE</scope>
</reference>
<keyword evidence="11" id="KW-0648">Protein biosynthesis</keyword>
<evidence type="ECO:0000256" key="3">
    <source>
        <dbReference type="ARBA" id="ARBA00022490"/>
    </source>
</evidence>
<dbReference type="EMBL" id="VSSQ01101828">
    <property type="protein sequence ID" value="MPN43430.1"/>
    <property type="molecule type" value="Genomic_DNA"/>
</dbReference>
<proteinExistence type="predicted"/>
<evidence type="ECO:0000256" key="9">
    <source>
        <dbReference type="ARBA" id="ARBA00022842"/>
    </source>
</evidence>
<dbReference type="FunFam" id="3.30.70.380:FF:000001">
    <property type="entry name" value="Phenylalanine--tRNA ligase beta subunit"/>
    <property type="match status" value="1"/>
</dbReference>
<evidence type="ECO:0000259" key="13">
    <source>
        <dbReference type="PROSITE" id="PS51447"/>
    </source>
</evidence>
<dbReference type="InterPro" id="IPR036690">
    <property type="entry name" value="Fdx_antiC-bd_sf"/>
</dbReference>
<evidence type="ECO:0000256" key="8">
    <source>
        <dbReference type="ARBA" id="ARBA00022840"/>
    </source>
</evidence>
<keyword evidence="8" id="KW-0067">ATP-binding</keyword>
<protein>
    <submittedName>
        <fullName evidence="14">Phenylalanine--tRNA ligase beta subunit</fullName>
        <ecNumber evidence="14">6.1.1.20</ecNumber>
    </submittedName>
</protein>
<dbReference type="InterPro" id="IPR005121">
    <property type="entry name" value="Fdx_antiC-bd"/>
</dbReference>
<comment type="caution">
    <text evidence="14">The sequence shown here is derived from an EMBL/GenBank/DDBJ whole genome shotgun (WGS) entry which is preliminary data.</text>
</comment>
<gene>
    <name evidence="14" type="primary">pheT_56</name>
    <name evidence="14" type="ORF">SDC9_190990</name>
</gene>
<keyword evidence="6" id="KW-0479">Metal-binding</keyword>
<keyword evidence="9" id="KW-0460">Magnesium</keyword>
<sequence>MNIRTFKQQIGSFGIVSDNILKKFDIDTDVFFAEMNWDVLLKETSKSEVRFSEISKFPPVSRDLALLVDKNITFAAIEQTAKKSERKLLKELSLFDVYEGKNLPEGKKSYAVNFVLQDKEKTLNDKQIDAVMQKIRQNLENELGAQLR</sequence>
<keyword evidence="7" id="KW-0547">Nucleotide-binding</keyword>
<keyword evidence="10" id="KW-0694">RNA-binding</keyword>
<evidence type="ECO:0000256" key="7">
    <source>
        <dbReference type="ARBA" id="ARBA00022741"/>
    </source>
</evidence>
<dbReference type="GO" id="GO:0006412">
    <property type="term" value="P:translation"/>
    <property type="evidence" value="ECO:0007669"/>
    <property type="project" value="UniProtKB-KW"/>
</dbReference>
<evidence type="ECO:0000256" key="11">
    <source>
        <dbReference type="ARBA" id="ARBA00022917"/>
    </source>
</evidence>
<comment type="cofactor">
    <cofactor evidence="1">
        <name>Mg(2+)</name>
        <dbReference type="ChEBI" id="CHEBI:18420"/>
    </cofactor>
</comment>
<evidence type="ECO:0000256" key="2">
    <source>
        <dbReference type="ARBA" id="ARBA00004496"/>
    </source>
</evidence>
<evidence type="ECO:0000313" key="14">
    <source>
        <dbReference type="EMBL" id="MPN43430.1"/>
    </source>
</evidence>
<dbReference type="SUPFAM" id="SSF54991">
    <property type="entry name" value="Anticodon-binding domain of PheRS"/>
    <property type="match status" value="1"/>
</dbReference>
<name>A0A645HX36_9ZZZZ</name>
<accession>A0A645HX36</accession>
<dbReference type="AlphaFoldDB" id="A0A645HX36"/>
<evidence type="ECO:0000256" key="12">
    <source>
        <dbReference type="ARBA" id="ARBA00023146"/>
    </source>
</evidence>
<dbReference type="InterPro" id="IPR045864">
    <property type="entry name" value="aa-tRNA-synth_II/BPL/LPL"/>
</dbReference>
<dbReference type="SMART" id="SM00896">
    <property type="entry name" value="FDX-ACB"/>
    <property type="match status" value="1"/>
</dbReference>
<evidence type="ECO:0000256" key="6">
    <source>
        <dbReference type="ARBA" id="ARBA00022723"/>
    </source>
</evidence>
<evidence type="ECO:0000256" key="10">
    <source>
        <dbReference type="ARBA" id="ARBA00022884"/>
    </source>
</evidence>
<keyword evidence="5 14" id="KW-0436">Ligase</keyword>
<dbReference type="GO" id="GO:0004826">
    <property type="term" value="F:phenylalanine-tRNA ligase activity"/>
    <property type="evidence" value="ECO:0007669"/>
    <property type="project" value="UniProtKB-EC"/>
</dbReference>
<evidence type="ECO:0000256" key="1">
    <source>
        <dbReference type="ARBA" id="ARBA00001946"/>
    </source>
</evidence>